<dbReference type="Gene3D" id="3.50.4.10">
    <property type="entry name" value="Hepatocyte Growth Factor"/>
    <property type="match status" value="2"/>
</dbReference>
<evidence type="ECO:0000256" key="1">
    <source>
        <dbReference type="SAM" id="MobiDB-lite"/>
    </source>
</evidence>
<accession>A0ABR0E0K9</accession>
<dbReference type="InterPro" id="IPR003609">
    <property type="entry name" value="Pan_app"/>
</dbReference>
<dbReference type="SMART" id="SM00473">
    <property type="entry name" value="PAN_AP"/>
    <property type="match status" value="3"/>
</dbReference>
<evidence type="ECO:0000313" key="4">
    <source>
        <dbReference type="Proteomes" id="UP001305779"/>
    </source>
</evidence>
<evidence type="ECO:0000259" key="2">
    <source>
        <dbReference type="PROSITE" id="PS50948"/>
    </source>
</evidence>
<dbReference type="InterPro" id="IPR006583">
    <property type="entry name" value="PAN-3_domain"/>
</dbReference>
<dbReference type="PANTHER" id="PTHR47629">
    <property type="entry name" value="C-TYPE LECTIN-RELATED"/>
    <property type="match status" value="1"/>
</dbReference>
<reference evidence="3 4" key="1">
    <citation type="journal article" date="2023" name="G3 (Bethesda)">
        <title>A chromosome-level genome assembly of Zasmidium syzygii isolated from banana leaves.</title>
        <authorList>
            <person name="van Westerhoven A.C."/>
            <person name="Mehrabi R."/>
            <person name="Talebi R."/>
            <person name="Steentjes M.B.F."/>
            <person name="Corcolon B."/>
            <person name="Chong P.A."/>
            <person name="Kema G.H.J."/>
            <person name="Seidl M.F."/>
        </authorList>
    </citation>
    <scope>NUCLEOTIDE SEQUENCE [LARGE SCALE GENOMIC DNA]</scope>
    <source>
        <strain evidence="3 4">P124</strain>
    </source>
</reference>
<protein>
    <recommendedName>
        <fullName evidence="2">Apple domain-containing protein</fullName>
    </recommendedName>
</protein>
<dbReference type="PROSITE" id="PS50948">
    <property type="entry name" value="PAN"/>
    <property type="match status" value="1"/>
</dbReference>
<sequence length="778" mass="82605">MPSPVSLQVQTVATATPIIKRVSKTSTSTKVSVVVVPSTSTVTVRATATQNAQGSCPSLGSSYTDSNGGAQYNVFCKNSYARTTDNTISSLSSVASFEACVKKCSSTTGCAAVDYVRANSQCYLLSISTALSKGADTTSDCAANVNPPPAPGSGASLGSSYSPPDSPLSFTIAFGNVYTYPSSSLISSISTSTFQDCVNSCAQSSKCLLAFRSRSDANCLLFNQALPAQSKRLMIRDGTTPTDGDSATLNATALTPCSSLTNPYTAANGDKFNFDCKSINTIGPHYELIMGNDTGRAFSECMDLCSTTANCVAATYFPSTTPGNNYCYLLHDIIFGLDYANNVNSAILTTYQIPPQTCDALAAVGPTLTADSNLTYTLNCGQTFDLSTNYTNSPGRYFKECVFWCSSDPNCMAAEFDSTKGWCYLFNSGTSVLSGSTDRSVAILNNPPPSQSTVTSQTIPPSSTTTLSTLQGSTTTTSTTSQNSQPTAQPTAQGSCASLNGPYTTHGRQFNATCDSWLPLQNNHFISTTPTGGISTFASCLDLCATTPTCRAVDYDETQTTCILFGYPNTLNFTDTLAPKTGGYDFAQLVPADLSCESLNIPYTSSSGPQFELFCDNSPTYGHEDIVNIFEAASFKDCVDWCGDPHQIGCDVASYNGTHCFGLYNNAYSNARSLDVTWDTARMLNPPMGCSGLTSPAQGNASNTYDIECYHNYPANVFFTNVYVSTFQDCINSCEVYPTCAGVIFWLENTPTPACNLFTSPGDGNYRGNAHTALRRTS</sequence>
<dbReference type="Pfam" id="PF00024">
    <property type="entry name" value="PAN_1"/>
    <property type="match status" value="2"/>
</dbReference>
<name>A0ABR0E0K9_ZASCE</name>
<feature type="compositionally biased region" description="Low complexity" evidence="1">
    <location>
        <begin position="451"/>
        <end position="491"/>
    </location>
</feature>
<feature type="domain" description="Apple" evidence="2">
    <location>
        <begin position="76"/>
        <end position="142"/>
    </location>
</feature>
<gene>
    <name evidence="3" type="ORF">PRZ48_014311</name>
</gene>
<feature type="region of interest" description="Disordered" evidence="1">
    <location>
        <begin position="440"/>
        <end position="496"/>
    </location>
</feature>
<keyword evidence="4" id="KW-1185">Reference proteome</keyword>
<organism evidence="3 4">
    <name type="scientific">Zasmidium cellare</name>
    <name type="common">Wine cellar mold</name>
    <name type="synonym">Racodium cellare</name>
    <dbReference type="NCBI Taxonomy" id="395010"/>
    <lineage>
        <taxon>Eukaryota</taxon>
        <taxon>Fungi</taxon>
        <taxon>Dikarya</taxon>
        <taxon>Ascomycota</taxon>
        <taxon>Pezizomycotina</taxon>
        <taxon>Dothideomycetes</taxon>
        <taxon>Dothideomycetidae</taxon>
        <taxon>Mycosphaerellales</taxon>
        <taxon>Mycosphaerellaceae</taxon>
        <taxon>Zasmidium</taxon>
    </lineage>
</organism>
<comment type="caution">
    <text evidence="3">The sequence shown here is derived from an EMBL/GenBank/DDBJ whole genome shotgun (WGS) entry which is preliminary data.</text>
</comment>
<dbReference type="Pfam" id="PF14295">
    <property type="entry name" value="PAN_4"/>
    <property type="match status" value="3"/>
</dbReference>
<evidence type="ECO:0000313" key="3">
    <source>
        <dbReference type="EMBL" id="KAK4494955.1"/>
    </source>
</evidence>
<dbReference type="EMBL" id="JAXOVC010000013">
    <property type="protein sequence ID" value="KAK4494955.1"/>
    <property type="molecule type" value="Genomic_DNA"/>
</dbReference>
<dbReference type="SUPFAM" id="SSF57414">
    <property type="entry name" value="Hairpin loop containing domain-like"/>
    <property type="match status" value="2"/>
</dbReference>
<dbReference type="Proteomes" id="UP001305779">
    <property type="component" value="Unassembled WGS sequence"/>
</dbReference>
<dbReference type="Pfam" id="PF08277">
    <property type="entry name" value="PAN_3"/>
    <property type="match status" value="1"/>
</dbReference>
<proteinExistence type="predicted"/>